<keyword evidence="12" id="KW-1185">Reference proteome</keyword>
<dbReference type="Pfam" id="PF05617">
    <property type="entry name" value="Prolamin_like"/>
    <property type="match status" value="1"/>
</dbReference>
<proteinExistence type="inferred from homology"/>
<dbReference type="GO" id="GO:0080155">
    <property type="term" value="P:regulation of double fertilization forming a zygote and endosperm"/>
    <property type="evidence" value="ECO:0007669"/>
    <property type="project" value="UniProtKB-ARBA"/>
</dbReference>
<dbReference type="EMBL" id="JAKUCV010006305">
    <property type="protein sequence ID" value="KAJ4827922.1"/>
    <property type="molecule type" value="Genomic_DNA"/>
</dbReference>
<comment type="caution">
    <text evidence="11">The sequence shown here is derived from an EMBL/GenBank/DDBJ whole genome shotgun (WGS) entry which is preliminary data.</text>
</comment>
<sequence length="133" mass="14117">MAFKNLSVLLVLTLVIASAAATREIAFEPGYNLAERLEASGGLVECWNALMEIRSCTNEILIYFLNGQADIGPDCCRAIGVITHHCWPAMLTSLGFTAEEGNILRGYCDASASSSDISPAAAAGPAAHYHLDN</sequence>
<feature type="signal peptide" evidence="9">
    <location>
        <begin position="1"/>
        <end position="21"/>
    </location>
</feature>
<evidence type="ECO:0000256" key="8">
    <source>
        <dbReference type="ARBA" id="ARBA00034484"/>
    </source>
</evidence>
<evidence type="ECO:0000256" key="6">
    <source>
        <dbReference type="ARBA" id="ARBA00023329"/>
    </source>
</evidence>
<evidence type="ECO:0000256" key="9">
    <source>
        <dbReference type="SAM" id="SignalP"/>
    </source>
</evidence>
<organism evidence="11 12">
    <name type="scientific">Turnera subulata</name>
    <dbReference type="NCBI Taxonomy" id="218843"/>
    <lineage>
        <taxon>Eukaryota</taxon>
        <taxon>Viridiplantae</taxon>
        <taxon>Streptophyta</taxon>
        <taxon>Embryophyta</taxon>
        <taxon>Tracheophyta</taxon>
        <taxon>Spermatophyta</taxon>
        <taxon>Magnoliopsida</taxon>
        <taxon>eudicotyledons</taxon>
        <taxon>Gunneridae</taxon>
        <taxon>Pentapetalae</taxon>
        <taxon>rosids</taxon>
        <taxon>fabids</taxon>
        <taxon>Malpighiales</taxon>
        <taxon>Passifloraceae</taxon>
        <taxon>Turnera</taxon>
    </lineage>
</organism>
<evidence type="ECO:0000259" key="10">
    <source>
        <dbReference type="Pfam" id="PF05617"/>
    </source>
</evidence>
<dbReference type="GO" id="GO:0005576">
    <property type="term" value="C:extracellular region"/>
    <property type="evidence" value="ECO:0007669"/>
    <property type="project" value="UniProtKB-SubCell"/>
</dbReference>
<dbReference type="Proteomes" id="UP001141552">
    <property type="component" value="Unassembled WGS sequence"/>
</dbReference>
<evidence type="ECO:0000256" key="3">
    <source>
        <dbReference type="ARBA" id="ARBA00022525"/>
    </source>
</evidence>
<dbReference type="PANTHER" id="PTHR35293:SF10">
    <property type="entry name" value="EGG CELL-SECRETED PROTEIN 1.2-RELATED"/>
    <property type="match status" value="1"/>
</dbReference>
<evidence type="ECO:0000256" key="1">
    <source>
        <dbReference type="ARBA" id="ARBA00004541"/>
    </source>
</evidence>
<evidence type="ECO:0000256" key="5">
    <source>
        <dbReference type="ARBA" id="ARBA00023279"/>
    </source>
</evidence>
<evidence type="ECO:0000256" key="2">
    <source>
        <dbReference type="ARBA" id="ARBA00004613"/>
    </source>
</evidence>
<dbReference type="OrthoDB" id="782765at2759"/>
<dbReference type="PANTHER" id="PTHR35293">
    <property type="entry name" value="EGG CELL-SECRETED PROTEIN 1.5"/>
    <property type="match status" value="1"/>
</dbReference>
<evidence type="ECO:0000313" key="12">
    <source>
        <dbReference type="Proteomes" id="UP001141552"/>
    </source>
</evidence>
<keyword evidence="6" id="KW-0968">Cytoplasmic vesicle</keyword>
<dbReference type="InterPro" id="IPR008502">
    <property type="entry name" value="Prolamin-like"/>
</dbReference>
<comment type="similarity">
    <text evidence="8">Belongs to the plant egg cell-secreted peptide family.</text>
</comment>
<evidence type="ECO:0000313" key="11">
    <source>
        <dbReference type="EMBL" id="KAJ4827922.1"/>
    </source>
</evidence>
<dbReference type="GO" id="GO:2000008">
    <property type="term" value="P:regulation of protein localization to cell surface"/>
    <property type="evidence" value="ECO:0007669"/>
    <property type="project" value="UniProtKB-ARBA"/>
</dbReference>
<dbReference type="GO" id="GO:0031410">
    <property type="term" value="C:cytoplasmic vesicle"/>
    <property type="evidence" value="ECO:0007669"/>
    <property type="project" value="UniProtKB-SubCell"/>
</dbReference>
<keyword evidence="4 9" id="KW-0732">Signal</keyword>
<comment type="function">
    <text evidence="7">Involved in the regulation of gamete interactions during the double fertilization and to prevent multiple-pollen tube attraction; mediates the redistribution of the gamete fusogen HAP2/GCS1 to the cell surface after secretion upon sperm arrival.</text>
</comment>
<keyword evidence="3" id="KW-0964">Secreted</keyword>
<protein>
    <recommendedName>
        <fullName evidence="10">Prolamin-like domain-containing protein</fullName>
    </recommendedName>
</protein>
<comment type="subcellular location">
    <subcellularLocation>
        <location evidence="1">Cytoplasmic vesicle</location>
    </subcellularLocation>
    <subcellularLocation>
        <location evidence="2">Secreted</location>
    </subcellularLocation>
</comment>
<evidence type="ECO:0000256" key="7">
    <source>
        <dbReference type="ARBA" id="ARBA00034457"/>
    </source>
</evidence>
<keyword evidence="5" id="KW-0278">Fertilization</keyword>
<name>A0A9Q0FAU7_9ROSI</name>
<feature type="domain" description="Prolamin-like" evidence="10">
    <location>
        <begin position="45"/>
        <end position="109"/>
    </location>
</feature>
<feature type="chain" id="PRO_5040173768" description="Prolamin-like domain-containing protein" evidence="9">
    <location>
        <begin position="22"/>
        <end position="133"/>
    </location>
</feature>
<evidence type="ECO:0000256" key="4">
    <source>
        <dbReference type="ARBA" id="ARBA00022729"/>
    </source>
</evidence>
<dbReference type="GO" id="GO:0009567">
    <property type="term" value="P:double fertilization forming a zygote and endosperm"/>
    <property type="evidence" value="ECO:0007669"/>
    <property type="project" value="InterPro"/>
</dbReference>
<gene>
    <name evidence="11" type="ORF">Tsubulata_032079</name>
</gene>
<accession>A0A9Q0FAU7</accession>
<dbReference type="AlphaFoldDB" id="A0A9Q0FAU7"/>
<reference evidence="11" key="1">
    <citation type="submission" date="2022-02" db="EMBL/GenBank/DDBJ databases">
        <authorList>
            <person name="Henning P.M."/>
            <person name="McCubbin A.G."/>
            <person name="Shore J.S."/>
        </authorList>
    </citation>
    <scope>NUCLEOTIDE SEQUENCE</scope>
    <source>
        <strain evidence="11">F60SS</strain>
        <tissue evidence="11">Leaves</tissue>
    </source>
</reference>
<dbReference type="InterPro" id="IPR044711">
    <property type="entry name" value="EC11-15"/>
</dbReference>
<reference evidence="11" key="2">
    <citation type="journal article" date="2023" name="Plants (Basel)">
        <title>Annotation of the Turnera subulata (Passifloraceae) Draft Genome Reveals the S-Locus Evolved after the Divergence of Turneroideae from Passifloroideae in a Stepwise Manner.</title>
        <authorList>
            <person name="Henning P.M."/>
            <person name="Roalson E.H."/>
            <person name="Mir W."/>
            <person name="McCubbin A.G."/>
            <person name="Shore J.S."/>
        </authorList>
    </citation>
    <scope>NUCLEOTIDE SEQUENCE</scope>
    <source>
        <strain evidence="11">F60SS</strain>
    </source>
</reference>